<gene>
    <name evidence="1" type="ORF">S16_0024</name>
</gene>
<dbReference type="AlphaFoldDB" id="F2Q8N1"/>
<evidence type="ECO:0000313" key="1">
    <source>
        <dbReference type="EMBL" id="CAX67967.1"/>
    </source>
</evidence>
<protein>
    <submittedName>
        <fullName evidence="1">Uncharacterized protein</fullName>
    </submittedName>
</protein>
<reference evidence="1" key="1">
    <citation type="submission" date="2009-04" db="EMBL/GenBank/DDBJ databases">
        <title>Novel enterobacterial integrative and conjugative elements (ICEs), including a mobilisable relateive of SPI-7.</title>
        <authorList>
            <person name="Seth-Smith H.M."/>
        </authorList>
    </citation>
    <scope>NUCLEOTIDE SEQUENCE</scope>
    <source>
        <strain evidence="1">SARC16</strain>
    </source>
</reference>
<name>F2Q8N1_SALEE</name>
<proteinExistence type="predicted"/>
<sequence length="274" mass="31334">MGLCKLSDNPMKKINIEVDGKSYLLVTKKEKTELGVKGNTTPEKDEEAHEIDVPNILIITRKNADVLFVLRGGEKDSFRVMTAQELYDNLQYQWFEPLADNYRELLYVNDADYTKEAYKIFSWADIAAFSLVDRRSYSFYKNMEGDWKKNSEGGAGYLLVLISGMPYWTDAVGQIPFAVDTYRDKQSITKTVQIGIEWGDGTWAGDADYSNEYDNYFVLRGAIYASKKFTYKTKYSGETYPAAVVEEINHSVNPEILGNPINNSELIQYGIWKK</sequence>
<accession>F2Q8N1</accession>
<dbReference type="EMBL" id="FN298495">
    <property type="protein sequence ID" value="CAX67967.1"/>
    <property type="molecule type" value="Genomic_DNA"/>
</dbReference>
<organism evidence="1">
    <name type="scientific">Salmonella enterica VII</name>
    <dbReference type="NCBI Taxonomy" id="59208"/>
    <lineage>
        <taxon>Bacteria</taxon>
        <taxon>Pseudomonadati</taxon>
        <taxon>Pseudomonadota</taxon>
        <taxon>Gammaproteobacteria</taxon>
        <taxon>Enterobacterales</taxon>
        <taxon>Enterobacteriaceae</taxon>
        <taxon>Salmonella</taxon>
    </lineage>
</organism>